<dbReference type="SUPFAM" id="SSF50475">
    <property type="entry name" value="FMN-binding split barrel"/>
    <property type="match status" value="1"/>
</dbReference>
<organism evidence="3 4">
    <name type="scientific">Cryptosporangium phraense</name>
    <dbReference type="NCBI Taxonomy" id="2593070"/>
    <lineage>
        <taxon>Bacteria</taxon>
        <taxon>Bacillati</taxon>
        <taxon>Actinomycetota</taxon>
        <taxon>Actinomycetes</taxon>
        <taxon>Cryptosporangiales</taxon>
        <taxon>Cryptosporangiaceae</taxon>
        <taxon>Cryptosporangium</taxon>
    </lineage>
</organism>
<dbReference type="InParanoid" id="A0A545AI06"/>
<comment type="catalytic activity">
    <reaction evidence="2">
        <text>oxidized coenzyme F420-(gamma-L-Glu)(n) + a quinol + H(+) = reduced coenzyme F420-(gamma-L-Glu)(n) + a quinone</text>
        <dbReference type="Rhea" id="RHEA:39663"/>
        <dbReference type="Rhea" id="RHEA-COMP:12939"/>
        <dbReference type="Rhea" id="RHEA-COMP:14378"/>
        <dbReference type="ChEBI" id="CHEBI:15378"/>
        <dbReference type="ChEBI" id="CHEBI:24646"/>
        <dbReference type="ChEBI" id="CHEBI:132124"/>
        <dbReference type="ChEBI" id="CHEBI:133980"/>
        <dbReference type="ChEBI" id="CHEBI:139511"/>
    </reaction>
</comment>
<dbReference type="AlphaFoldDB" id="A0A545AI06"/>
<dbReference type="GO" id="GO:0005886">
    <property type="term" value="C:plasma membrane"/>
    <property type="evidence" value="ECO:0007669"/>
    <property type="project" value="TreeGrafter"/>
</dbReference>
<dbReference type="InterPro" id="IPR004378">
    <property type="entry name" value="F420H2_quin_Rdtase"/>
</dbReference>
<dbReference type="OrthoDB" id="8225825at2"/>
<dbReference type="PANTHER" id="PTHR39428:SF1">
    <property type="entry name" value="F420H(2)-DEPENDENT QUINONE REDUCTASE RV1261C"/>
    <property type="match status" value="1"/>
</dbReference>
<dbReference type="GO" id="GO:0016491">
    <property type="term" value="F:oxidoreductase activity"/>
    <property type="evidence" value="ECO:0007669"/>
    <property type="project" value="InterPro"/>
</dbReference>
<evidence type="ECO:0000256" key="1">
    <source>
        <dbReference type="ARBA" id="ARBA00008710"/>
    </source>
</evidence>
<evidence type="ECO:0000313" key="4">
    <source>
        <dbReference type="Proteomes" id="UP000317982"/>
    </source>
</evidence>
<name>A0A545AI06_9ACTN</name>
<comment type="caution">
    <text evidence="3">The sequence shown here is derived from an EMBL/GenBank/DDBJ whole genome shotgun (WGS) entry which is preliminary data.</text>
</comment>
<dbReference type="RefSeq" id="WP_142708706.1">
    <property type="nucleotide sequence ID" value="NZ_VIRS01000032.1"/>
</dbReference>
<sequence>MPDDVGAYNRQLIAQFRETNGEAVEDRPLLLLTTTGARTGREHTAPMMYIRDGDRLMVVASNAGAPAHPAWFHNLVANPRVTVELPGDTFAATAVVPSGQSRDSLFAGIVEQYPFFAEHQAKVDRQIPVVVLERA</sequence>
<dbReference type="NCBIfam" id="TIGR00026">
    <property type="entry name" value="hi_GC_TIGR00026"/>
    <property type="match status" value="1"/>
</dbReference>
<evidence type="ECO:0000256" key="2">
    <source>
        <dbReference type="ARBA" id="ARBA00049106"/>
    </source>
</evidence>
<dbReference type="Pfam" id="PF04075">
    <property type="entry name" value="F420H2_quin_red"/>
    <property type="match status" value="1"/>
</dbReference>
<gene>
    <name evidence="3" type="ORF">FL583_32505</name>
</gene>
<keyword evidence="4" id="KW-1185">Reference proteome</keyword>
<dbReference type="PANTHER" id="PTHR39428">
    <property type="entry name" value="F420H(2)-DEPENDENT QUINONE REDUCTASE RV1261C"/>
    <property type="match status" value="1"/>
</dbReference>
<dbReference type="Proteomes" id="UP000317982">
    <property type="component" value="Unassembled WGS sequence"/>
</dbReference>
<protein>
    <submittedName>
        <fullName evidence="3">Nitroreductase family deazaflavin-dependent oxidoreductase</fullName>
    </submittedName>
</protein>
<accession>A0A545AI06</accession>
<dbReference type="EMBL" id="VIRS01000032">
    <property type="protein sequence ID" value="TQS40942.1"/>
    <property type="molecule type" value="Genomic_DNA"/>
</dbReference>
<proteinExistence type="inferred from homology"/>
<evidence type="ECO:0000313" key="3">
    <source>
        <dbReference type="EMBL" id="TQS40942.1"/>
    </source>
</evidence>
<dbReference type="InterPro" id="IPR012349">
    <property type="entry name" value="Split_barrel_FMN-bd"/>
</dbReference>
<dbReference type="GO" id="GO:0070967">
    <property type="term" value="F:coenzyme F420 binding"/>
    <property type="evidence" value="ECO:0007669"/>
    <property type="project" value="TreeGrafter"/>
</dbReference>
<dbReference type="Gene3D" id="2.30.110.10">
    <property type="entry name" value="Electron Transport, Fmn-binding Protein, Chain A"/>
    <property type="match status" value="1"/>
</dbReference>
<comment type="similarity">
    <text evidence="1">Belongs to the F420H(2)-dependent quinone reductase family.</text>
</comment>
<reference evidence="3 4" key="1">
    <citation type="submission" date="2019-07" db="EMBL/GenBank/DDBJ databases">
        <title>Cryptosporangium phraense sp. nov., isolated from plant litter.</title>
        <authorList>
            <person name="Suriyachadkun C."/>
        </authorList>
    </citation>
    <scope>NUCLEOTIDE SEQUENCE [LARGE SCALE GENOMIC DNA]</scope>
    <source>
        <strain evidence="3 4">A-T 5661</strain>
    </source>
</reference>